<feature type="chain" id="PRO_5036903097" evidence="2">
    <location>
        <begin position="21"/>
        <end position="699"/>
    </location>
</feature>
<dbReference type="InterPro" id="IPR012910">
    <property type="entry name" value="Plug_dom"/>
</dbReference>
<feature type="signal peptide" evidence="2">
    <location>
        <begin position="1"/>
        <end position="20"/>
    </location>
</feature>
<dbReference type="AlphaFoldDB" id="A0A975XV17"/>
<keyword evidence="5" id="KW-1185">Reference proteome</keyword>
<dbReference type="Proteomes" id="UP000683428">
    <property type="component" value="Chromosome"/>
</dbReference>
<proteinExistence type="inferred from homology"/>
<evidence type="ECO:0000256" key="2">
    <source>
        <dbReference type="SAM" id="SignalP"/>
    </source>
</evidence>
<dbReference type="GO" id="GO:0015344">
    <property type="term" value="F:siderophore uptake transmembrane transporter activity"/>
    <property type="evidence" value="ECO:0007669"/>
    <property type="project" value="TreeGrafter"/>
</dbReference>
<keyword evidence="1" id="KW-1134">Transmembrane beta strand</keyword>
<dbReference type="PROSITE" id="PS52016">
    <property type="entry name" value="TONB_DEPENDENT_REC_3"/>
    <property type="match status" value="1"/>
</dbReference>
<accession>A0A975XV17</accession>
<feature type="domain" description="TonB-dependent receptor plug" evidence="3">
    <location>
        <begin position="50"/>
        <end position="164"/>
    </location>
</feature>
<dbReference type="GO" id="GO:0044718">
    <property type="term" value="P:siderophore transmembrane transport"/>
    <property type="evidence" value="ECO:0007669"/>
    <property type="project" value="TreeGrafter"/>
</dbReference>
<comment type="subcellular location">
    <subcellularLocation>
        <location evidence="1">Cell outer membrane</location>
        <topology evidence="1">Multi-pass membrane protein</topology>
    </subcellularLocation>
</comment>
<evidence type="ECO:0000256" key="1">
    <source>
        <dbReference type="PROSITE-ProRule" id="PRU01360"/>
    </source>
</evidence>
<evidence type="ECO:0000313" key="5">
    <source>
        <dbReference type="Proteomes" id="UP000683428"/>
    </source>
</evidence>
<keyword evidence="1" id="KW-0472">Membrane</keyword>
<protein>
    <submittedName>
        <fullName evidence="4">TonB-dependent receptor plug domain-containing protein</fullName>
    </submittedName>
</protein>
<keyword evidence="1" id="KW-0998">Cell outer membrane</keyword>
<dbReference type="InterPro" id="IPR039426">
    <property type="entry name" value="TonB-dep_rcpt-like"/>
</dbReference>
<keyword evidence="1" id="KW-0813">Transport</keyword>
<evidence type="ECO:0000259" key="3">
    <source>
        <dbReference type="Pfam" id="PF07715"/>
    </source>
</evidence>
<keyword evidence="2" id="KW-0732">Signal</keyword>
<dbReference type="RefSeq" id="WP_216127310.1">
    <property type="nucleotide sequence ID" value="NZ_CP064782.1"/>
</dbReference>
<dbReference type="PANTHER" id="PTHR30069">
    <property type="entry name" value="TONB-DEPENDENT OUTER MEMBRANE RECEPTOR"/>
    <property type="match status" value="1"/>
</dbReference>
<dbReference type="PANTHER" id="PTHR30069:SF27">
    <property type="entry name" value="BLL4766 PROTEIN"/>
    <property type="match status" value="1"/>
</dbReference>
<dbReference type="Pfam" id="PF07715">
    <property type="entry name" value="Plug"/>
    <property type="match status" value="1"/>
</dbReference>
<gene>
    <name evidence="4" type="ORF">Azoinq_01755</name>
</gene>
<sequence length="699" mass="77734">MHKSGALSLLVLALSSLAHGAEGDGGGLSEEDLLADVPTVLTASRLEQPVSEAPAAMTVIDRQMIRDSGAWDITDVLRLVPGMYVGNSADKGAFVPNATVSYHGLADSYSRRMQVLVDGRSIYTPLFGGPIWSALPVTLDEIERIEVVRGPASAAYGANSFLGVINIITRSATDTQGQHVSLAGGTPGLTGSYRYGGRQGDLDYRITLGYVKDKGVTDTPDQDPGRSTVYPRHDDKYINTLAFRGEYQINDLDSLEAQLGLSVGQYQAGVREDPGSGNLNPERENRLQSQYAMLKWQRSDGPDRQLSLRFYHNRDSLDMDVSKTASMDPGLSMLPLPAPYNAPLSSWAERDDFELQHTFAPTENTRLVWGGGFRLDRVSDRLYLGTSDSRNYHQSDLFANLEWRPWHDLVMNGGLMVENNSYNGTHASPRLAANYRFLPGQTVRLGLSKATHSPVILEEAVHSQIDFTPCPSFLHRGNTCSALSFGTTQGLDSENIYSREIGYLWEINTRSSLDLKYSLDHLDHLIETTRYLPSSVDYINALFARPGSDAGKAVTFVGGGEADVRSLEAQLKWYWGEKTRIYWSWAYTKVNGQSVTGNFNYGESTPRHTSNLLVAQDLGTDWTLSLSRYDMDRVRPLSDGDALPGYFRWDGKLAKRFRDTVFRGEVALTIQNMGNRAYQEFFYENQYSRRAFLSLTLDF</sequence>
<keyword evidence="4" id="KW-0675">Receptor</keyword>
<comment type="similarity">
    <text evidence="1">Belongs to the TonB-dependent receptor family.</text>
</comment>
<keyword evidence="1" id="KW-0812">Transmembrane</keyword>
<reference evidence="4" key="1">
    <citation type="submission" date="2020-11" db="EMBL/GenBank/DDBJ databases">
        <title>Azospira inquinata sp. nov.</title>
        <authorList>
            <person name="Moe W.M."/>
            <person name="Mikes M.C."/>
        </authorList>
    </citation>
    <scope>NUCLEOTIDE SEQUENCE</scope>
    <source>
        <strain evidence="4">Azo-3</strain>
    </source>
</reference>
<name>A0A975XV17_9RHOO</name>
<dbReference type="KEGG" id="aiq:Azoinq_01755"/>
<evidence type="ECO:0000313" key="4">
    <source>
        <dbReference type="EMBL" id="QWT49367.1"/>
    </source>
</evidence>
<dbReference type="EMBL" id="CP064782">
    <property type="protein sequence ID" value="QWT49367.1"/>
    <property type="molecule type" value="Genomic_DNA"/>
</dbReference>
<organism evidence="4 5">
    <name type="scientific">Azospira inquinata</name>
    <dbReference type="NCBI Taxonomy" id="2785627"/>
    <lineage>
        <taxon>Bacteria</taxon>
        <taxon>Pseudomonadati</taxon>
        <taxon>Pseudomonadota</taxon>
        <taxon>Betaproteobacteria</taxon>
        <taxon>Rhodocyclales</taxon>
        <taxon>Rhodocyclaceae</taxon>
        <taxon>Azospira</taxon>
    </lineage>
</organism>
<dbReference type="GO" id="GO:0009279">
    <property type="term" value="C:cell outer membrane"/>
    <property type="evidence" value="ECO:0007669"/>
    <property type="project" value="UniProtKB-SubCell"/>
</dbReference>